<dbReference type="GO" id="GO:0000155">
    <property type="term" value="F:phosphorelay sensor kinase activity"/>
    <property type="evidence" value="ECO:0007669"/>
    <property type="project" value="InterPro"/>
</dbReference>
<proteinExistence type="predicted"/>
<evidence type="ECO:0000256" key="8">
    <source>
        <dbReference type="ARBA" id="ARBA00022777"/>
    </source>
</evidence>
<dbReference type="InterPro" id="IPR005467">
    <property type="entry name" value="His_kinase_dom"/>
</dbReference>
<feature type="region of interest" description="Disordered" evidence="14">
    <location>
        <begin position="295"/>
        <end position="317"/>
    </location>
</feature>
<evidence type="ECO:0000256" key="7">
    <source>
        <dbReference type="ARBA" id="ARBA00022741"/>
    </source>
</evidence>
<feature type="compositionally biased region" description="Pro residues" evidence="14">
    <location>
        <begin position="373"/>
        <end position="384"/>
    </location>
</feature>
<feature type="region of interest" description="Disordered" evidence="14">
    <location>
        <begin position="347"/>
        <end position="427"/>
    </location>
</feature>
<evidence type="ECO:0000256" key="11">
    <source>
        <dbReference type="ARBA" id="ARBA00035100"/>
    </source>
</evidence>
<dbReference type="SMART" id="SM00073">
    <property type="entry name" value="HPT"/>
    <property type="match status" value="1"/>
</dbReference>
<accession>A0A1T4WSK1</accession>
<dbReference type="InterPro" id="IPR002545">
    <property type="entry name" value="CheW-lke_dom"/>
</dbReference>
<dbReference type="PROSITE" id="PS50109">
    <property type="entry name" value="HIS_KIN"/>
    <property type="match status" value="1"/>
</dbReference>
<dbReference type="CDD" id="cd00088">
    <property type="entry name" value="HPT"/>
    <property type="match status" value="1"/>
</dbReference>
<dbReference type="Gene3D" id="3.30.565.10">
    <property type="entry name" value="Histidine kinase-like ATPase, C-terminal domain"/>
    <property type="match status" value="1"/>
</dbReference>
<dbReference type="Gene3D" id="1.10.287.560">
    <property type="entry name" value="Histidine kinase CheA-like, homodimeric domain"/>
    <property type="match status" value="1"/>
</dbReference>
<dbReference type="Gene3D" id="1.20.120.160">
    <property type="entry name" value="HPT domain"/>
    <property type="match status" value="1"/>
</dbReference>
<feature type="compositionally biased region" description="Low complexity" evidence="14">
    <location>
        <begin position="178"/>
        <end position="189"/>
    </location>
</feature>
<reference evidence="18 19" key="1">
    <citation type="submission" date="2017-02" db="EMBL/GenBank/DDBJ databases">
        <authorList>
            <person name="Peterson S.W."/>
        </authorList>
    </citation>
    <scope>NUCLEOTIDE SEQUENCE [LARGE SCALE GENOMIC DNA]</scope>
    <source>
        <strain evidence="18 19">DSM 16080</strain>
    </source>
</reference>
<dbReference type="FunFam" id="2.30.30.40:FF:000048">
    <property type="entry name" value="Chemotaxis protein CheA, putative"/>
    <property type="match status" value="1"/>
</dbReference>
<dbReference type="EC" id="2.7.13.3" evidence="2"/>
<feature type="compositionally biased region" description="Acidic residues" evidence="14">
    <location>
        <begin position="142"/>
        <end position="151"/>
    </location>
</feature>
<dbReference type="RefSeq" id="WP_078716894.1">
    <property type="nucleotide sequence ID" value="NZ_FUYC01000004.1"/>
</dbReference>
<evidence type="ECO:0000256" key="13">
    <source>
        <dbReference type="SAM" id="Coils"/>
    </source>
</evidence>
<evidence type="ECO:0000256" key="9">
    <source>
        <dbReference type="ARBA" id="ARBA00022840"/>
    </source>
</evidence>
<feature type="modified residue" description="Phosphohistidine" evidence="12">
    <location>
        <position position="46"/>
    </location>
</feature>
<evidence type="ECO:0000256" key="5">
    <source>
        <dbReference type="ARBA" id="ARBA00022553"/>
    </source>
</evidence>
<evidence type="ECO:0000256" key="14">
    <source>
        <dbReference type="SAM" id="MobiDB-lite"/>
    </source>
</evidence>
<evidence type="ECO:0000259" key="15">
    <source>
        <dbReference type="PROSITE" id="PS50109"/>
    </source>
</evidence>
<organism evidence="18 19">
    <name type="scientific">Paucidesulfovibrio gracilis DSM 16080</name>
    <dbReference type="NCBI Taxonomy" id="1121449"/>
    <lineage>
        <taxon>Bacteria</taxon>
        <taxon>Pseudomonadati</taxon>
        <taxon>Thermodesulfobacteriota</taxon>
        <taxon>Desulfovibrionia</taxon>
        <taxon>Desulfovibrionales</taxon>
        <taxon>Desulfovibrionaceae</taxon>
        <taxon>Paucidesulfovibrio</taxon>
    </lineage>
</organism>
<sequence length="816" mass="87678">MTDDINRQIFREEAYELLAELETTLLELEGQPDDMDIVNRVFRSLHTIKGSGSMFGFEAIAGFTHEVESVFDMVRNGELPISRPLLDQAFSVRDHIQRMLDEGGGEEVDPERAEALLKQLRQIAAGDVPAEPVHDATAPDESAGESVEDASESSAVSKSESTPPEEVEQVVSEETDSPDLSRSLASSSDVGNAKTDSVVVPQGGGAGTASWHVRVSPKQGQTAEGFQIVPLLEELAKLGPCEVRADDSLVPLLGDYQVGQVYLAWDVYLETSSGEDEIKDVFFFSDAPLDVQVTSVDPRKSESVPAQPPSGEVPPEVAEGGWELLEDDHGEGQDSAADLPLEPAAQDVAKPQGTPLEQKPAVVPERINESEPVTPPAPAKPSPAPKSSTPKVPQAKKETGGQQRAAGKTTPTGAPAQQGKGAATGEAARQQDAVSSIRVAAEKLDSLVDLVGELVIVQAQISQLSLERDDAILKRLAEDLERLSDELRDSALSVRMLPIGTSFSKFRRLVRDLSSELGKEIQLTTAGADTELDKTVIERLADPLVHLLRNSIDHGVESPEERTAAGKPSKATIHLAAEHSGGEVLIRIQDDGKGIDSEVIREKALERGLVSADADLSHSEILNLIFEPGFSTAQKVTSVSGRGVGMDVVKRAIDALRGRIVIHSERGKGTEITIRLPLTLAIIDGLQVLVGEEYFVVPLAVVEECVELRAEDEEGSDGRILYLRGEIVPYVQLREWFEIDAPRPDIEQVVIVGLEGRRVGIVVDKVIGEHQTVIKSLGKVYKDVDGISGATIKGDGSIALILDVPGLMKRVVAESD</sequence>
<keyword evidence="10" id="KW-0902">Two-component regulatory system</keyword>
<keyword evidence="19" id="KW-1185">Reference proteome</keyword>
<feature type="region of interest" description="Disordered" evidence="14">
    <location>
        <begin position="127"/>
        <end position="205"/>
    </location>
</feature>
<keyword evidence="7" id="KW-0547">Nucleotide-binding</keyword>
<evidence type="ECO:0000313" key="18">
    <source>
        <dbReference type="EMBL" id="SKA80249.1"/>
    </source>
</evidence>
<dbReference type="SMART" id="SM01231">
    <property type="entry name" value="H-kinase_dim"/>
    <property type="match status" value="1"/>
</dbReference>
<evidence type="ECO:0000256" key="3">
    <source>
        <dbReference type="ARBA" id="ARBA00021495"/>
    </source>
</evidence>
<dbReference type="InterPro" id="IPR036890">
    <property type="entry name" value="HATPase_C_sf"/>
</dbReference>
<dbReference type="PROSITE" id="PS50851">
    <property type="entry name" value="CHEW"/>
    <property type="match status" value="1"/>
</dbReference>
<dbReference type="InterPro" id="IPR051315">
    <property type="entry name" value="Bact_Chemotaxis_CheA"/>
</dbReference>
<feature type="compositionally biased region" description="Low complexity" evidence="14">
    <location>
        <begin position="152"/>
        <end position="162"/>
    </location>
</feature>
<dbReference type="InterPro" id="IPR004105">
    <property type="entry name" value="CheA-like_dim"/>
</dbReference>
<dbReference type="InterPro" id="IPR004358">
    <property type="entry name" value="Sig_transdc_His_kin-like_C"/>
</dbReference>
<dbReference type="CDD" id="cd00731">
    <property type="entry name" value="CheA_reg"/>
    <property type="match status" value="1"/>
</dbReference>
<dbReference type="SUPFAM" id="SSF47226">
    <property type="entry name" value="Histidine-containing phosphotransfer domain, HPT domain"/>
    <property type="match status" value="1"/>
</dbReference>
<dbReference type="EMBL" id="FUYC01000004">
    <property type="protein sequence ID" value="SKA80249.1"/>
    <property type="molecule type" value="Genomic_DNA"/>
</dbReference>
<dbReference type="PRINTS" id="PR00344">
    <property type="entry name" value="BCTRLSENSOR"/>
</dbReference>
<dbReference type="InterPro" id="IPR003594">
    <property type="entry name" value="HATPase_dom"/>
</dbReference>
<feature type="compositionally biased region" description="Acidic residues" evidence="14">
    <location>
        <begin position="163"/>
        <end position="177"/>
    </location>
</feature>
<dbReference type="SUPFAM" id="SSF55874">
    <property type="entry name" value="ATPase domain of HSP90 chaperone/DNA topoisomerase II/histidine kinase"/>
    <property type="match status" value="1"/>
</dbReference>
<evidence type="ECO:0000259" key="16">
    <source>
        <dbReference type="PROSITE" id="PS50851"/>
    </source>
</evidence>
<feature type="domain" description="CheW-like" evidence="16">
    <location>
        <begin position="682"/>
        <end position="813"/>
    </location>
</feature>
<dbReference type="InterPro" id="IPR008207">
    <property type="entry name" value="Sig_transdc_His_kin_Hpt_dom"/>
</dbReference>
<evidence type="ECO:0000256" key="1">
    <source>
        <dbReference type="ARBA" id="ARBA00000085"/>
    </source>
</evidence>
<dbReference type="Pfam" id="PF01584">
    <property type="entry name" value="CheW"/>
    <property type="match status" value="1"/>
</dbReference>
<dbReference type="PROSITE" id="PS50894">
    <property type="entry name" value="HPT"/>
    <property type="match status" value="1"/>
</dbReference>
<dbReference type="STRING" id="1121449.SAMN02745704_01320"/>
<keyword evidence="6" id="KW-0808">Transferase</keyword>
<dbReference type="Pfam" id="PF02895">
    <property type="entry name" value="H-kinase_dim"/>
    <property type="match status" value="1"/>
</dbReference>
<keyword evidence="5 12" id="KW-0597">Phosphoprotein</keyword>
<dbReference type="GO" id="GO:0006935">
    <property type="term" value="P:chemotaxis"/>
    <property type="evidence" value="ECO:0007669"/>
    <property type="project" value="UniProtKB-KW"/>
</dbReference>
<evidence type="ECO:0000256" key="4">
    <source>
        <dbReference type="ARBA" id="ARBA00022500"/>
    </source>
</evidence>
<dbReference type="InterPro" id="IPR036641">
    <property type="entry name" value="HPT_dom_sf"/>
</dbReference>
<evidence type="ECO:0000256" key="10">
    <source>
        <dbReference type="ARBA" id="ARBA00023012"/>
    </source>
</evidence>
<dbReference type="SMART" id="SM00260">
    <property type="entry name" value="CheW"/>
    <property type="match status" value="1"/>
</dbReference>
<evidence type="ECO:0000256" key="12">
    <source>
        <dbReference type="PROSITE-ProRule" id="PRU00110"/>
    </source>
</evidence>
<dbReference type="InterPro" id="IPR036061">
    <property type="entry name" value="CheW-like_dom_sf"/>
</dbReference>
<dbReference type="SMART" id="SM00387">
    <property type="entry name" value="HATPase_c"/>
    <property type="match status" value="1"/>
</dbReference>
<dbReference type="SUPFAM" id="SSF50341">
    <property type="entry name" value="CheW-like"/>
    <property type="match status" value="1"/>
</dbReference>
<feature type="domain" description="Histidine kinase" evidence="15">
    <location>
        <begin position="425"/>
        <end position="680"/>
    </location>
</feature>
<evidence type="ECO:0000256" key="2">
    <source>
        <dbReference type="ARBA" id="ARBA00012438"/>
    </source>
</evidence>
<dbReference type="InterPro" id="IPR036097">
    <property type="entry name" value="HisK_dim/P_sf"/>
</dbReference>
<dbReference type="FunFam" id="3.30.565.10:FF:000016">
    <property type="entry name" value="Chemotaxis protein CheA, putative"/>
    <property type="match status" value="1"/>
</dbReference>
<dbReference type="Proteomes" id="UP000190027">
    <property type="component" value="Unassembled WGS sequence"/>
</dbReference>
<keyword evidence="9" id="KW-0067">ATP-binding</keyword>
<keyword evidence="8 18" id="KW-0418">Kinase</keyword>
<feature type="domain" description="HPt" evidence="17">
    <location>
        <begin position="1"/>
        <end position="103"/>
    </location>
</feature>
<feature type="coiled-coil region" evidence="13">
    <location>
        <begin position="466"/>
        <end position="493"/>
    </location>
</feature>
<dbReference type="GO" id="GO:0005737">
    <property type="term" value="C:cytoplasm"/>
    <property type="evidence" value="ECO:0007669"/>
    <property type="project" value="InterPro"/>
</dbReference>
<keyword evidence="4" id="KW-0145">Chemotaxis</keyword>
<dbReference type="PANTHER" id="PTHR43395">
    <property type="entry name" value="SENSOR HISTIDINE KINASE CHEA"/>
    <property type="match status" value="1"/>
</dbReference>
<gene>
    <name evidence="18" type="ORF">SAMN02745704_01320</name>
</gene>
<dbReference type="Pfam" id="PF01627">
    <property type="entry name" value="Hpt"/>
    <property type="match status" value="1"/>
</dbReference>
<dbReference type="PANTHER" id="PTHR43395:SF10">
    <property type="entry name" value="CHEMOTAXIS PROTEIN CHEA"/>
    <property type="match status" value="1"/>
</dbReference>
<name>A0A1T4WSK1_9BACT</name>
<evidence type="ECO:0000256" key="6">
    <source>
        <dbReference type="ARBA" id="ARBA00022679"/>
    </source>
</evidence>
<comment type="catalytic activity">
    <reaction evidence="1">
        <text>ATP + protein L-histidine = ADP + protein N-phospho-L-histidine.</text>
        <dbReference type="EC" id="2.7.13.3"/>
    </reaction>
</comment>
<feature type="compositionally biased region" description="Low complexity" evidence="14">
    <location>
        <begin position="405"/>
        <end position="416"/>
    </location>
</feature>
<comment type="function">
    <text evidence="11">Involved in the transmission of sensory signals from the chemoreceptors to the flagellar motors. CheA is autophosphorylated; it can transfer its phosphate group to either CheB or CheY.</text>
</comment>
<protein>
    <recommendedName>
        <fullName evidence="3">Chemotaxis protein CheA</fullName>
        <ecNumber evidence="2">2.7.13.3</ecNumber>
    </recommendedName>
</protein>
<dbReference type="Gene3D" id="2.30.30.40">
    <property type="entry name" value="SH3 Domains"/>
    <property type="match status" value="1"/>
</dbReference>
<evidence type="ECO:0000313" key="19">
    <source>
        <dbReference type="Proteomes" id="UP000190027"/>
    </source>
</evidence>
<dbReference type="CDD" id="cd16916">
    <property type="entry name" value="HATPase_CheA-like"/>
    <property type="match status" value="1"/>
</dbReference>
<dbReference type="SUPFAM" id="SSF47384">
    <property type="entry name" value="Homodimeric domain of signal transducing histidine kinase"/>
    <property type="match status" value="1"/>
</dbReference>
<evidence type="ECO:0000259" key="17">
    <source>
        <dbReference type="PROSITE" id="PS50894"/>
    </source>
</evidence>
<dbReference type="AlphaFoldDB" id="A0A1T4WSK1"/>
<dbReference type="OrthoDB" id="9803176at2"/>
<keyword evidence="13" id="KW-0175">Coiled coil</keyword>
<dbReference type="InterPro" id="IPR037006">
    <property type="entry name" value="CheA-like_homodim_sf"/>
</dbReference>
<dbReference type="GO" id="GO:0005524">
    <property type="term" value="F:ATP binding"/>
    <property type="evidence" value="ECO:0007669"/>
    <property type="project" value="UniProtKB-KW"/>
</dbReference>
<dbReference type="Pfam" id="PF02518">
    <property type="entry name" value="HATPase_c"/>
    <property type="match status" value="1"/>
</dbReference>